<evidence type="ECO:0000256" key="5">
    <source>
        <dbReference type="ARBA" id="ARBA00022801"/>
    </source>
</evidence>
<reference evidence="10" key="2">
    <citation type="submission" date="2021-09" db="EMBL/GenBank/DDBJ databases">
        <authorList>
            <person name="Gilroy R."/>
        </authorList>
    </citation>
    <scope>NUCLEOTIDE SEQUENCE</scope>
    <source>
        <strain evidence="10">ChiGjej6B6-11269</strain>
    </source>
</reference>
<sequence length="133" mass="14869">MLDSCVCIDFMRGRLPLGYEVLRKSDPRLFGIPAVVAAELRLGAEKSRNAERNRLLVESFLLPFEIVPFDTACSIEYARIRAELESKGTPIGPNDYLIAATARACGAVLVTNNDSEFKRVNDLTLESWYEVDL</sequence>
<evidence type="ECO:0000256" key="8">
    <source>
        <dbReference type="HAMAP-Rule" id="MF_00265"/>
    </source>
</evidence>
<evidence type="ECO:0000259" key="9">
    <source>
        <dbReference type="Pfam" id="PF01850"/>
    </source>
</evidence>
<comment type="cofactor">
    <cofactor evidence="1 8">
        <name>Mg(2+)</name>
        <dbReference type="ChEBI" id="CHEBI:18420"/>
    </cofactor>
</comment>
<evidence type="ECO:0000256" key="7">
    <source>
        <dbReference type="ARBA" id="ARBA00038093"/>
    </source>
</evidence>
<dbReference type="Proteomes" id="UP000786989">
    <property type="component" value="Unassembled WGS sequence"/>
</dbReference>
<keyword evidence="3 8" id="KW-0540">Nuclease</keyword>
<evidence type="ECO:0000256" key="3">
    <source>
        <dbReference type="ARBA" id="ARBA00022722"/>
    </source>
</evidence>
<evidence type="ECO:0000313" key="10">
    <source>
        <dbReference type="EMBL" id="HJF66054.1"/>
    </source>
</evidence>
<keyword evidence="8" id="KW-0800">Toxin</keyword>
<feature type="domain" description="PIN" evidence="9">
    <location>
        <begin position="1"/>
        <end position="121"/>
    </location>
</feature>
<dbReference type="GO" id="GO:0000287">
    <property type="term" value="F:magnesium ion binding"/>
    <property type="evidence" value="ECO:0007669"/>
    <property type="project" value="UniProtKB-UniRule"/>
</dbReference>
<comment type="function">
    <text evidence="8">Toxic component of a toxin-antitoxin (TA) system. An RNase.</text>
</comment>
<dbReference type="EMBL" id="DYWI01000157">
    <property type="protein sequence ID" value="HJF66054.1"/>
    <property type="molecule type" value="Genomic_DNA"/>
</dbReference>
<dbReference type="CDD" id="cd09881">
    <property type="entry name" value="PIN_VapC4-5_FitB-like"/>
    <property type="match status" value="1"/>
</dbReference>
<evidence type="ECO:0000256" key="1">
    <source>
        <dbReference type="ARBA" id="ARBA00001946"/>
    </source>
</evidence>
<reference evidence="10" key="1">
    <citation type="journal article" date="2021" name="PeerJ">
        <title>Extensive microbial diversity within the chicken gut microbiome revealed by metagenomics and culture.</title>
        <authorList>
            <person name="Gilroy R."/>
            <person name="Ravi A."/>
            <person name="Getino M."/>
            <person name="Pursley I."/>
            <person name="Horton D.L."/>
            <person name="Alikhan N.F."/>
            <person name="Baker D."/>
            <person name="Gharbi K."/>
            <person name="Hall N."/>
            <person name="Watson M."/>
            <person name="Adriaenssens E.M."/>
            <person name="Foster-Nyarko E."/>
            <person name="Jarju S."/>
            <person name="Secka A."/>
            <person name="Antonio M."/>
            <person name="Oren A."/>
            <person name="Chaudhuri R.R."/>
            <person name="La Ragione R."/>
            <person name="Hildebrand F."/>
            <person name="Pallen M.J."/>
        </authorList>
    </citation>
    <scope>NUCLEOTIDE SEQUENCE</scope>
    <source>
        <strain evidence="10">ChiGjej6B6-11269</strain>
    </source>
</reference>
<accession>A0A9D2UXS0</accession>
<evidence type="ECO:0000313" key="11">
    <source>
        <dbReference type="Proteomes" id="UP000786989"/>
    </source>
</evidence>
<organism evidence="10 11">
    <name type="scientific">Slackia equolifaciens</name>
    <dbReference type="NCBI Taxonomy" id="498718"/>
    <lineage>
        <taxon>Bacteria</taxon>
        <taxon>Bacillati</taxon>
        <taxon>Actinomycetota</taxon>
        <taxon>Coriobacteriia</taxon>
        <taxon>Eggerthellales</taxon>
        <taxon>Eggerthellaceae</taxon>
        <taxon>Slackia</taxon>
    </lineage>
</organism>
<gene>
    <name evidence="8" type="primary">vapC</name>
    <name evidence="10" type="ORF">K8U77_08090</name>
</gene>
<comment type="caution">
    <text evidence="10">The sequence shown here is derived from an EMBL/GenBank/DDBJ whole genome shotgun (WGS) entry which is preliminary data.</text>
</comment>
<feature type="binding site" evidence="8">
    <location>
        <position position="95"/>
    </location>
    <ligand>
        <name>Mg(2+)</name>
        <dbReference type="ChEBI" id="CHEBI:18420"/>
    </ligand>
</feature>
<keyword evidence="4 8" id="KW-0479">Metal-binding</keyword>
<evidence type="ECO:0000256" key="2">
    <source>
        <dbReference type="ARBA" id="ARBA00022649"/>
    </source>
</evidence>
<feature type="binding site" evidence="8">
    <location>
        <position position="3"/>
    </location>
    <ligand>
        <name>Mg(2+)</name>
        <dbReference type="ChEBI" id="CHEBI:18420"/>
    </ligand>
</feature>
<dbReference type="Gene3D" id="3.40.50.1010">
    <property type="entry name" value="5'-nuclease"/>
    <property type="match status" value="1"/>
</dbReference>
<keyword evidence="6 8" id="KW-0460">Magnesium</keyword>
<keyword evidence="5 8" id="KW-0378">Hydrolase</keyword>
<dbReference type="InterPro" id="IPR029060">
    <property type="entry name" value="PIN-like_dom_sf"/>
</dbReference>
<dbReference type="Pfam" id="PF01850">
    <property type="entry name" value="PIN"/>
    <property type="match status" value="1"/>
</dbReference>
<evidence type="ECO:0000256" key="6">
    <source>
        <dbReference type="ARBA" id="ARBA00022842"/>
    </source>
</evidence>
<proteinExistence type="inferred from homology"/>
<protein>
    <recommendedName>
        <fullName evidence="8">Ribonuclease VapC</fullName>
        <shortName evidence="8">RNase VapC</shortName>
        <ecNumber evidence="8">3.1.-.-</ecNumber>
    </recommendedName>
    <alternativeName>
        <fullName evidence="8">Toxin VapC</fullName>
    </alternativeName>
</protein>
<dbReference type="PANTHER" id="PTHR33653:SF1">
    <property type="entry name" value="RIBONUCLEASE VAPC2"/>
    <property type="match status" value="1"/>
</dbReference>
<name>A0A9D2UXS0_9ACTN</name>
<keyword evidence="2 8" id="KW-1277">Toxin-antitoxin system</keyword>
<evidence type="ECO:0000256" key="4">
    <source>
        <dbReference type="ARBA" id="ARBA00022723"/>
    </source>
</evidence>
<dbReference type="InterPro" id="IPR002716">
    <property type="entry name" value="PIN_dom"/>
</dbReference>
<dbReference type="HAMAP" id="MF_00265">
    <property type="entry name" value="VapC_Nob1"/>
    <property type="match status" value="1"/>
</dbReference>
<dbReference type="InterPro" id="IPR022907">
    <property type="entry name" value="VapC_family"/>
</dbReference>
<dbReference type="EC" id="3.1.-.-" evidence="8"/>
<dbReference type="InterPro" id="IPR050556">
    <property type="entry name" value="Type_II_TA_system_RNase"/>
</dbReference>
<dbReference type="GO" id="GO:0016787">
    <property type="term" value="F:hydrolase activity"/>
    <property type="evidence" value="ECO:0007669"/>
    <property type="project" value="UniProtKB-KW"/>
</dbReference>
<dbReference type="GO" id="GO:0090729">
    <property type="term" value="F:toxin activity"/>
    <property type="evidence" value="ECO:0007669"/>
    <property type="project" value="UniProtKB-KW"/>
</dbReference>
<dbReference type="AlphaFoldDB" id="A0A9D2UXS0"/>
<dbReference type="PANTHER" id="PTHR33653">
    <property type="entry name" value="RIBONUCLEASE VAPC2"/>
    <property type="match status" value="1"/>
</dbReference>
<dbReference type="SUPFAM" id="SSF88723">
    <property type="entry name" value="PIN domain-like"/>
    <property type="match status" value="1"/>
</dbReference>
<dbReference type="GO" id="GO:0004540">
    <property type="term" value="F:RNA nuclease activity"/>
    <property type="evidence" value="ECO:0007669"/>
    <property type="project" value="InterPro"/>
</dbReference>
<comment type="similarity">
    <text evidence="7 8">Belongs to the PINc/VapC protein family.</text>
</comment>